<reference evidence="17 18" key="1">
    <citation type="submission" date="2018-08" db="EMBL/GenBank/DDBJ databases">
        <title>Draft genome sequences of two Aspergillus turcosus clinical strains isolated from bronchoalveolar lavage fluid: one azole-susceptible and the other azole-resistant.</title>
        <authorList>
            <person name="Parent-Michaud M."/>
            <person name="Dufresne P.J."/>
            <person name="Fournier E."/>
            <person name="Martineau C."/>
            <person name="Moreira S."/>
            <person name="Perkins V."/>
            <person name="De Repentigny L."/>
            <person name="Dufresne S.F."/>
        </authorList>
    </citation>
    <scope>NUCLEOTIDE SEQUENCE [LARGE SCALE GENOMIC DNA]</scope>
    <source>
        <strain evidence="17">HMR AF 1038</strain>
    </source>
</reference>
<evidence type="ECO:0000313" key="17">
    <source>
        <dbReference type="EMBL" id="RLL97796.1"/>
    </source>
</evidence>
<feature type="repeat" description="ANK" evidence="15">
    <location>
        <begin position="682"/>
        <end position="714"/>
    </location>
</feature>
<evidence type="ECO:0000256" key="5">
    <source>
        <dbReference type="ARBA" id="ARBA00022723"/>
    </source>
</evidence>
<evidence type="ECO:0000256" key="12">
    <source>
        <dbReference type="ARBA" id="ARBA00066349"/>
    </source>
</evidence>
<dbReference type="InterPro" id="IPR026956">
    <property type="entry name" value="D-ser_dehydrat-like_dom"/>
</dbReference>
<keyword evidence="15" id="KW-0040">ANK repeat</keyword>
<comment type="caution">
    <text evidence="17">The sequence shown here is derived from an EMBL/GenBank/DDBJ whole genome shotgun (WGS) entry which is preliminary data.</text>
</comment>
<dbReference type="GO" id="GO:0070178">
    <property type="term" value="P:D-serine metabolic process"/>
    <property type="evidence" value="ECO:0007669"/>
    <property type="project" value="UniProtKB-ARBA"/>
</dbReference>
<dbReference type="Gene3D" id="3.20.20.10">
    <property type="entry name" value="Alanine racemase"/>
    <property type="match status" value="1"/>
</dbReference>
<accession>A0A3R7J596</accession>
<dbReference type="Gene3D" id="1.25.40.20">
    <property type="entry name" value="Ankyrin repeat-containing domain"/>
    <property type="match status" value="1"/>
</dbReference>
<dbReference type="PROSITE" id="PS50297">
    <property type="entry name" value="ANK_REP_REGION"/>
    <property type="match status" value="1"/>
</dbReference>
<feature type="domain" description="D-serine dehydratase-like" evidence="16">
    <location>
        <begin position="1172"/>
        <end position="1281"/>
    </location>
</feature>
<dbReference type="OrthoDB" id="1577640at2759"/>
<dbReference type="EC" id="4.3.1.18" evidence="12"/>
<comment type="cofactor">
    <cofactor evidence="1">
        <name>pyridoxal 5'-phosphate</name>
        <dbReference type="ChEBI" id="CHEBI:597326"/>
    </cofactor>
</comment>
<evidence type="ECO:0000256" key="6">
    <source>
        <dbReference type="ARBA" id="ARBA00022737"/>
    </source>
</evidence>
<dbReference type="Pfam" id="PF12796">
    <property type="entry name" value="Ank_2"/>
    <property type="match status" value="1"/>
</dbReference>
<evidence type="ECO:0000256" key="7">
    <source>
        <dbReference type="ARBA" id="ARBA00022833"/>
    </source>
</evidence>
<dbReference type="Proteomes" id="UP000215289">
    <property type="component" value="Unassembled WGS sequence"/>
</dbReference>
<keyword evidence="18" id="KW-1185">Reference proteome</keyword>
<dbReference type="EMBL" id="NIDN02000068">
    <property type="protein sequence ID" value="RLL97796.1"/>
    <property type="molecule type" value="Genomic_DNA"/>
</dbReference>
<dbReference type="GO" id="GO:0009636">
    <property type="term" value="P:response to toxic substance"/>
    <property type="evidence" value="ECO:0007669"/>
    <property type="project" value="UniProtKB-KW"/>
</dbReference>
<comment type="function">
    <text evidence="11">Catalyzes the conversion of D-serine to pyruvate and ammonia. May play a role in D-serine detoxification.</text>
</comment>
<dbReference type="InterPro" id="IPR001608">
    <property type="entry name" value="Ala_racemase_N"/>
</dbReference>
<name>A0A3R7J596_9EURO</name>
<dbReference type="Pfam" id="PF14031">
    <property type="entry name" value="D-ser_dehydrat"/>
    <property type="match status" value="1"/>
</dbReference>
<dbReference type="Pfam" id="PF01168">
    <property type="entry name" value="Ala_racemase_N"/>
    <property type="match status" value="1"/>
</dbReference>
<dbReference type="PANTHER" id="PTHR10039">
    <property type="entry name" value="AMELOGENIN"/>
    <property type="match status" value="1"/>
</dbReference>
<keyword evidence="9" id="KW-0456">Lyase</keyword>
<dbReference type="GO" id="GO:0008721">
    <property type="term" value="F:D-serine ammonia-lyase activity"/>
    <property type="evidence" value="ECO:0007669"/>
    <property type="project" value="UniProtKB-EC"/>
</dbReference>
<dbReference type="FunFam" id="3.20.20.10:FF:000016">
    <property type="entry name" value="D-serine dehydratase"/>
    <property type="match status" value="1"/>
</dbReference>
<dbReference type="PANTHER" id="PTHR10039:SF16">
    <property type="entry name" value="GPI INOSITOL-DEACYLASE"/>
    <property type="match status" value="1"/>
</dbReference>
<keyword evidence="6" id="KW-0677">Repeat</keyword>
<evidence type="ECO:0000256" key="4">
    <source>
        <dbReference type="ARBA" id="ARBA00022575"/>
    </source>
</evidence>
<dbReference type="SMART" id="SM01119">
    <property type="entry name" value="D-ser_dehydrat"/>
    <property type="match status" value="1"/>
</dbReference>
<keyword evidence="4" id="KW-0216">Detoxification</keyword>
<evidence type="ECO:0000256" key="13">
    <source>
        <dbReference type="ARBA" id="ARBA00069616"/>
    </source>
</evidence>
<dbReference type="InterPro" id="IPR027417">
    <property type="entry name" value="P-loop_NTPase"/>
</dbReference>
<evidence type="ECO:0000256" key="10">
    <source>
        <dbReference type="ARBA" id="ARBA00051198"/>
    </source>
</evidence>
<sequence>MTDPISILGLILQVVHTTKRVYEFAKQVKNADSEIRELFGELFALKAILEQMQTDHSDEKGAQAGSSSFRDALVKANTVLEEILDDLQRRTMRQSRLAKLGWPSRKGGLEGNIAQLERLKTYFILVILNDRSVIEKETAHSIDAVVDWSRQMRQLQEEKTHQKIKTWICPVDFDSMHRKARSLCQPGTGDWFISGPFRSWIATEGKCRLLSLEGKSGSGKTVLCSTAIEAVKDAIATRASSQVIYYYCSFHLSSSQELVYLLGALLVQLSETCPDILDELQESFTKRALPLPDVLINLLLKYTGSLSELFIVVDAINESSESAKILDALLTLMESSDNIRIMVTSTTSPPVSNPSMRILRAQMRPSTNKIDIEAFLDTQLQSVPALRRLPEHIKSRIKKVLLEKASGMFRYVQCQIDLLSAQKTGRDVVRALDSMPESLHGTYETILCRIPSYDREIARETLLWLSSGYQEITLSELSEAVVLTKGDKSIDDDCRLFDPHVILSICQGLIVYDEHTSFVALAHSSVKAFLTSDAIKDGPAAYYSLDETEGSRCIWQKCLTYLMLDEFKQPCQNFRSLANRRDKYPLLKYASENWASHCSPSWPSGYSLIDTEIDGIIAFFDTRHLPGGGNYTSWIQVLLYEASAEQARRTEPLYYAASYGIVPLVDRLIRSGVNVNAAGGRNNATPLLVACYRGQAATVQRLLEAGADPTIQDAMGMCSLEWAIRRQHRSIVDNLLSHMYKSLGMESSALYWQCRSCRHENPIAAAVLPCASCGNDLLEQYGTRSSGSSAPRTSRAWSRIGRTAKCPLADIVCKVENIPAVIHPSFSSQVCTQDRTNCIMAATTCNPLSRYPPSNEELRRFYIGKDIGDVPKPAVVLDVAIIKRHCQAMLQTMKQLGVGFRAHVKTHKTPQIARFQVGTESSEANFVVSTVAELETLLPLLQELQGQNRRVNVLYGIPLVPSQVPRLAALAYQLRTTDLDLPISVMIDHPDQLAYLSQFRDIAGLPAGVFLKVDTGYHRAGVPPDMLNKNGILEKLLQEERVGHARLIGIYSHSSLSYAATSPEEAISYLRTEIEGCRRALHQHSSLLPDRQLVISVGATPQVVSARSLLHDESSLTADAKALKELLRDPGAQTGDKIKTRIELHAGVYTLLDMQQLETNAQRAGGVEGEIAISVIAEVCSVYNEGEREKPEALVAAGTLALGREPCKSYPGWAVVGNWRRESEPGGSRLIVERISQEHGVVAWAGGDGPAIPVRVGQAVRLYPNHACVTGALYGCYLVVDSSEDGEGSRIVDVWARTTGW</sequence>
<dbReference type="SMART" id="SM00248">
    <property type="entry name" value="ANK"/>
    <property type="match status" value="3"/>
</dbReference>
<comment type="cofactor">
    <cofactor evidence="2">
        <name>Zn(2+)</name>
        <dbReference type="ChEBI" id="CHEBI:29105"/>
    </cofactor>
</comment>
<dbReference type="SUPFAM" id="SSF48403">
    <property type="entry name" value="Ankyrin repeat"/>
    <property type="match status" value="1"/>
</dbReference>
<dbReference type="InterPro" id="IPR042208">
    <property type="entry name" value="D-ser_dehydrat-like_sf"/>
</dbReference>
<evidence type="ECO:0000256" key="9">
    <source>
        <dbReference type="ARBA" id="ARBA00023239"/>
    </source>
</evidence>
<dbReference type="PROSITE" id="PS50088">
    <property type="entry name" value="ANK_REPEAT"/>
    <property type="match status" value="2"/>
</dbReference>
<organism evidence="17 18">
    <name type="scientific">Aspergillus turcosus</name>
    <dbReference type="NCBI Taxonomy" id="1245748"/>
    <lineage>
        <taxon>Eukaryota</taxon>
        <taxon>Fungi</taxon>
        <taxon>Dikarya</taxon>
        <taxon>Ascomycota</taxon>
        <taxon>Pezizomycotina</taxon>
        <taxon>Eurotiomycetes</taxon>
        <taxon>Eurotiomycetidae</taxon>
        <taxon>Eurotiales</taxon>
        <taxon>Aspergillaceae</taxon>
        <taxon>Aspergillus</taxon>
        <taxon>Aspergillus subgen. Fumigati</taxon>
    </lineage>
</organism>
<protein>
    <recommendedName>
        <fullName evidence="13">D-serine dehydratase</fullName>
        <ecNumber evidence="12">4.3.1.18</ecNumber>
    </recommendedName>
    <alternativeName>
        <fullName evidence="14">D-serine deaminase</fullName>
    </alternativeName>
</protein>
<evidence type="ECO:0000256" key="14">
    <source>
        <dbReference type="ARBA" id="ARBA00075219"/>
    </source>
</evidence>
<evidence type="ECO:0000256" key="3">
    <source>
        <dbReference type="ARBA" id="ARBA00005323"/>
    </source>
</evidence>
<dbReference type="Gene3D" id="3.40.50.300">
    <property type="entry name" value="P-loop containing nucleotide triphosphate hydrolases"/>
    <property type="match status" value="1"/>
</dbReference>
<evidence type="ECO:0000259" key="16">
    <source>
        <dbReference type="SMART" id="SM01119"/>
    </source>
</evidence>
<comment type="catalytic activity">
    <reaction evidence="10">
        <text>D-serine = pyruvate + NH4(+)</text>
        <dbReference type="Rhea" id="RHEA:13977"/>
        <dbReference type="ChEBI" id="CHEBI:15361"/>
        <dbReference type="ChEBI" id="CHEBI:28938"/>
        <dbReference type="ChEBI" id="CHEBI:35247"/>
        <dbReference type="EC" id="4.3.1.18"/>
    </reaction>
    <physiologicalReaction direction="left-to-right" evidence="10">
        <dbReference type="Rhea" id="RHEA:13978"/>
    </physiologicalReaction>
</comment>
<keyword evidence="5" id="KW-0479">Metal-binding</keyword>
<evidence type="ECO:0000256" key="2">
    <source>
        <dbReference type="ARBA" id="ARBA00001947"/>
    </source>
</evidence>
<keyword evidence="8" id="KW-0663">Pyridoxal phosphate</keyword>
<dbReference type="InterPro" id="IPR002110">
    <property type="entry name" value="Ankyrin_rpt"/>
</dbReference>
<dbReference type="Pfam" id="PF24883">
    <property type="entry name" value="NPHP3_N"/>
    <property type="match status" value="1"/>
</dbReference>
<evidence type="ECO:0000256" key="11">
    <source>
        <dbReference type="ARBA" id="ARBA00055764"/>
    </source>
</evidence>
<feature type="repeat" description="ANK" evidence="15">
    <location>
        <begin position="648"/>
        <end position="680"/>
    </location>
</feature>
<dbReference type="SUPFAM" id="SSF52540">
    <property type="entry name" value="P-loop containing nucleoside triphosphate hydrolases"/>
    <property type="match status" value="1"/>
</dbReference>
<gene>
    <name evidence="17" type="ORF">CFD26_107335</name>
</gene>
<dbReference type="Gene3D" id="2.40.37.20">
    <property type="entry name" value="D-serine dehydratase-like domain"/>
    <property type="match status" value="1"/>
</dbReference>
<evidence type="ECO:0000256" key="8">
    <source>
        <dbReference type="ARBA" id="ARBA00022898"/>
    </source>
</evidence>
<dbReference type="InterPro" id="IPR056884">
    <property type="entry name" value="NPHP3-like_N"/>
</dbReference>
<dbReference type="GO" id="GO:0046872">
    <property type="term" value="F:metal ion binding"/>
    <property type="evidence" value="ECO:0007669"/>
    <property type="project" value="UniProtKB-KW"/>
</dbReference>
<keyword evidence="7" id="KW-0862">Zinc</keyword>
<dbReference type="InterPro" id="IPR036770">
    <property type="entry name" value="Ankyrin_rpt-contain_sf"/>
</dbReference>
<proteinExistence type="inferred from homology"/>
<dbReference type="InterPro" id="IPR029066">
    <property type="entry name" value="PLP-binding_barrel"/>
</dbReference>
<evidence type="ECO:0000256" key="1">
    <source>
        <dbReference type="ARBA" id="ARBA00001933"/>
    </source>
</evidence>
<evidence type="ECO:0000256" key="15">
    <source>
        <dbReference type="PROSITE-ProRule" id="PRU00023"/>
    </source>
</evidence>
<evidence type="ECO:0000313" key="18">
    <source>
        <dbReference type="Proteomes" id="UP000215289"/>
    </source>
</evidence>
<comment type="similarity">
    <text evidence="3">Belongs to the DSD1 family.</text>
</comment>
<dbReference type="SUPFAM" id="SSF51419">
    <property type="entry name" value="PLP-binding barrel"/>
    <property type="match status" value="1"/>
</dbReference>